<dbReference type="GO" id="GO:0016020">
    <property type="term" value="C:membrane"/>
    <property type="evidence" value="ECO:0007669"/>
    <property type="project" value="UniProtKB-SubCell"/>
</dbReference>
<dbReference type="Pfam" id="PF02080">
    <property type="entry name" value="TrkA_C"/>
    <property type="match status" value="2"/>
</dbReference>
<keyword evidence="4" id="KW-0406">Ion transport</keyword>
<dbReference type="InterPro" id="IPR006037">
    <property type="entry name" value="RCK_C"/>
</dbReference>
<feature type="transmembrane region" description="Helical" evidence="8">
    <location>
        <begin position="222"/>
        <end position="239"/>
    </location>
</feature>
<feature type="transmembrane region" description="Helical" evidence="8">
    <location>
        <begin position="150"/>
        <end position="171"/>
    </location>
</feature>
<feature type="transmembrane region" description="Helical" evidence="8">
    <location>
        <begin position="458"/>
        <end position="480"/>
    </location>
</feature>
<sequence>MSYLPTLIADLALILISASIITLLFKWLKQPLVLGYIVAGLLAGPYVHIFPTVGDIANVNIWAEIGVVFLLFALGLEFSFKKLINVGSTAFITATTEVISMLLIGYMVGYLLGWGTMNSIFLGGMLSMSSTTIIIKAFDDLGLRSQRFTGIVFGTLVVEDLIAILMMVLLSTMAVSKDFVGEELLVSVLKVVFFLILWFLIGIFILPAFLKKAKKLMNNETLLIVSLGLCLGMVVLATYTGFSAALGAFIMGSILAETIEAEHIEHIIQPVKDLFGAIFFVSVGMLVNPAVLVEYAWPVIIITLVTIIGKAIFSSLGVLLSGESLNISIKSGFSLAQIGEFAFIIAGLGVSLKVLDPFISPIIVAVSVITTFTTPYFIRLANPFAEWLYKVLPPKVQEMLARYASGKKTVNHDSDWKKLLKNIVGRVIIYSVLLTAIWLLSVKTLYPAVSELFTPVTIWVNLAMCLVTLLLMTPFLWALISNKYNSSAIFLKLWEDENYNHGRLVALVLFRVSVAIFFISAVVISYFHLNIGIGVVIAVAVVALILILREDLTQYSRLETHFLTNLNLREEVAKKHHPLKTSFNSEFNNKDIELTSVVVSPYSRYIGKSLGELSFRQEFGVNVVAIVRGDLKIYIPKSSERIYPQDKLAVVGTDGQLQKFRDEIESPQGVPDTEEMYQEMNLHSFTVNEAFHFLDKSIVQSRFGEKYDSIVVAIERNGALVPLDKDVTFLLGDLVWFVGEREKIRQLF</sequence>
<dbReference type="GO" id="GO:1902600">
    <property type="term" value="P:proton transmembrane transport"/>
    <property type="evidence" value="ECO:0007669"/>
    <property type="project" value="InterPro"/>
</dbReference>
<dbReference type="SUPFAM" id="SSF116726">
    <property type="entry name" value="TrkA C-terminal domain-like"/>
    <property type="match status" value="2"/>
</dbReference>
<dbReference type="InterPro" id="IPR006153">
    <property type="entry name" value="Cation/H_exchanger_TM"/>
</dbReference>
<dbReference type="GO" id="GO:0008324">
    <property type="term" value="F:monoatomic cation transmembrane transporter activity"/>
    <property type="evidence" value="ECO:0007669"/>
    <property type="project" value="InterPro"/>
</dbReference>
<feature type="transmembrane region" description="Helical" evidence="8">
    <location>
        <begin position="501"/>
        <end position="523"/>
    </location>
</feature>
<feature type="transmembrane region" description="Helical" evidence="8">
    <location>
        <begin position="119"/>
        <end position="138"/>
    </location>
</feature>
<feature type="transmembrane region" description="Helical" evidence="8">
    <location>
        <begin position="32"/>
        <end position="49"/>
    </location>
</feature>
<accession>A0A413V5P3</accession>
<keyword evidence="5 8" id="KW-0812">Transmembrane</keyword>
<feature type="domain" description="RCK C-terminal" evidence="9">
    <location>
        <begin position="670"/>
        <end position="748"/>
    </location>
</feature>
<comment type="similarity">
    <text evidence="2">Belongs to the monovalent cation:proton antiporter 2 (CPA2) transporter (TC 2.A.37) family.</text>
</comment>
<feature type="transmembrane region" description="Helical" evidence="8">
    <location>
        <begin position="358"/>
        <end position="378"/>
    </location>
</feature>
<evidence type="ECO:0000313" key="11">
    <source>
        <dbReference type="Proteomes" id="UP000284379"/>
    </source>
</evidence>
<name>A0A413V5P3_9BACE</name>
<keyword evidence="4" id="KW-0633">Potassium transport</keyword>
<dbReference type="Gene3D" id="1.20.1530.20">
    <property type="match status" value="1"/>
</dbReference>
<keyword evidence="7 8" id="KW-0472">Membrane</keyword>
<dbReference type="PROSITE" id="PS51202">
    <property type="entry name" value="RCK_C"/>
    <property type="match status" value="2"/>
</dbReference>
<evidence type="ECO:0000256" key="5">
    <source>
        <dbReference type="ARBA" id="ARBA00022692"/>
    </source>
</evidence>
<dbReference type="Gene3D" id="3.30.70.1450">
    <property type="entry name" value="Regulator of K+ conductance, C-terminal domain"/>
    <property type="match status" value="2"/>
</dbReference>
<evidence type="ECO:0000259" key="9">
    <source>
        <dbReference type="PROSITE" id="PS51202"/>
    </source>
</evidence>
<evidence type="ECO:0000256" key="4">
    <source>
        <dbReference type="ARBA" id="ARBA00022538"/>
    </source>
</evidence>
<feature type="transmembrane region" description="Helical" evidence="8">
    <location>
        <begin position="274"/>
        <end position="293"/>
    </location>
</feature>
<gene>
    <name evidence="10" type="ORF">DW888_20270</name>
</gene>
<feature type="transmembrane region" description="Helical" evidence="8">
    <location>
        <begin position="61"/>
        <end position="78"/>
    </location>
</feature>
<proteinExistence type="inferred from homology"/>
<evidence type="ECO:0000256" key="2">
    <source>
        <dbReference type="ARBA" id="ARBA00005551"/>
    </source>
</evidence>
<feature type="transmembrane region" description="Helical" evidence="8">
    <location>
        <begin position="6"/>
        <end position="25"/>
    </location>
</feature>
<dbReference type="GO" id="GO:0015297">
    <property type="term" value="F:antiporter activity"/>
    <property type="evidence" value="ECO:0007669"/>
    <property type="project" value="InterPro"/>
</dbReference>
<reference evidence="10 11" key="1">
    <citation type="submission" date="2018-08" db="EMBL/GenBank/DDBJ databases">
        <title>A genome reference for cultivated species of the human gut microbiota.</title>
        <authorList>
            <person name="Zou Y."/>
            <person name="Xue W."/>
            <person name="Luo G."/>
        </authorList>
    </citation>
    <scope>NUCLEOTIDE SEQUENCE [LARGE SCALE GENOMIC DNA]</scope>
    <source>
        <strain evidence="10 11">AM40-30BH</strain>
    </source>
</reference>
<dbReference type="Proteomes" id="UP000284379">
    <property type="component" value="Unassembled WGS sequence"/>
</dbReference>
<evidence type="ECO:0000256" key="3">
    <source>
        <dbReference type="ARBA" id="ARBA00022448"/>
    </source>
</evidence>
<comment type="subcellular location">
    <subcellularLocation>
        <location evidence="1">Membrane</location>
        <topology evidence="1">Multi-pass membrane protein</topology>
    </subcellularLocation>
</comment>
<evidence type="ECO:0000313" key="10">
    <source>
        <dbReference type="EMBL" id="RHB28908.1"/>
    </source>
</evidence>
<keyword evidence="6 8" id="KW-1133">Transmembrane helix</keyword>
<comment type="caution">
    <text evidence="10">The sequence shown here is derived from an EMBL/GenBank/DDBJ whole genome shotgun (WGS) entry which is preliminary data.</text>
</comment>
<organism evidence="10 11">
    <name type="scientific">Bacteroides nordii</name>
    <dbReference type="NCBI Taxonomy" id="291645"/>
    <lineage>
        <taxon>Bacteria</taxon>
        <taxon>Pseudomonadati</taxon>
        <taxon>Bacteroidota</taxon>
        <taxon>Bacteroidia</taxon>
        <taxon>Bacteroidales</taxon>
        <taxon>Bacteroidaceae</taxon>
        <taxon>Bacteroides</taxon>
    </lineage>
</organism>
<dbReference type="RefSeq" id="WP_122202367.1">
    <property type="nucleotide sequence ID" value="NZ_CABJFV010000036.1"/>
</dbReference>
<evidence type="ECO:0000256" key="1">
    <source>
        <dbReference type="ARBA" id="ARBA00004141"/>
    </source>
</evidence>
<feature type="transmembrane region" description="Helical" evidence="8">
    <location>
        <begin position="529"/>
        <end position="548"/>
    </location>
</feature>
<keyword evidence="4" id="KW-0630">Potassium</keyword>
<protein>
    <submittedName>
        <fullName evidence="10">Sodium:proton antiporter</fullName>
    </submittedName>
</protein>
<dbReference type="PANTHER" id="PTHR42751">
    <property type="entry name" value="SODIUM/HYDROGEN EXCHANGER FAMILY/TRKA DOMAIN PROTEIN"/>
    <property type="match status" value="1"/>
</dbReference>
<keyword evidence="3" id="KW-0813">Transport</keyword>
<feature type="transmembrane region" description="Helical" evidence="8">
    <location>
        <begin position="427"/>
        <end position="446"/>
    </location>
</feature>
<evidence type="ECO:0000256" key="8">
    <source>
        <dbReference type="SAM" id="Phobius"/>
    </source>
</evidence>
<dbReference type="AlphaFoldDB" id="A0A413V5P3"/>
<dbReference type="InterPro" id="IPR038770">
    <property type="entry name" value="Na+/solute_symporter_sf"/>
</dbReference>
<dbReference type="PANTHER" id="PTHR42751:SF3">
    <property type="entry name" value="SODIUM_GLUTAMATE SYMPORTER"/>
    <property type="match status" value="1"/>
</dbReference>
<dbReference type="EMBL" id="QSGO01000036">
    <property type="protein sequence ID" value="RHB28908.1"/>
    <property type="molecule type" value="Genomic_DNA"/>
</dbReference>
<feature type="domain" description="RCK C-terminal" evidence="9">
    <location>
        <begin position="582"/>
        <end position="666"/>
    </location>
</feature>
<feature type="transmembrane region" description="Helical" evidence="8">
    <location>
        <begin position="299"/>
        <end position="320"/>
    </location>
</feature>
<evidence type="ECO:0000256" key="6">
    <source>
        <dbReference type="ARBA" id="ARBA00022989"/>
    </source>
</evidence>
<dbReference type="GO" id="GO:0006813">
    <property type="term" value="P:potassium ion transport"/>
    <property type="evidence" value="ECO:0007669"/>
    <property type="project" value="UniProtKB-KW"/>
</dbReference>
<dbReference type="Pfam" id="PF00999">
    <property type="entry name" value="Na_H_Exchanger"/>
    <property type="match status" value="1"/>
</dbReference>
<feature type="transmembrane region" description="Helical" evidence="8">
    <location>
        <begin position="191"/>
        <end position="210"/>
    </location>
</feature>
<dbReference type="InterPro" id="IPR036721">
    <property type="entry name" value="RCK_C_sf"/>
</dbReference>
<evidence type="ECO:0000256" key="7">
    <source>
        <dbReference type="ARBA" id="ARBA00023136"/>
    </source>
</evidence>
<feature type="transmembrane region" description="Helical" evidence="8">
    <location>
        <begin position="90"/>
        <end position="113"/>
    </location>
</feature>